<evidence type="ECO:0000313" key="3">
    <source>
        <dbReference type="Proteomes" id="UP001257914"/>
    </source>
</evidence>
<protein>
    <recommendedName>
        <fullName evidence="4">Cell division protein FtsW</fullName>
    </recommendedName>
</protein>
<evidence type="ECO:0008006" key="4">
    <source>
        <dbReference type="Google" id="ProtNLM"/>
    </source>
</evidence>
<gene>
    <name evidence="2" type="ORF">RT723_06205</name>
</gene>
<keyword evidence="3" id="KW-1185">Reference proteome</keyword>
<proteinExistence type="predicted"/>
<dbReference type="EMBL" id="JAWCUA010000004">
    <property type="protein sequence ID" value="MDU0112602.1"/>
    <property type="molecule type" value="Genomic_DNA"/>
</dbReference>
<feature type="transmembrane region" description="Helical" evidence="1">
    <location>
        <begin position="20"/>
        <end position="44"/>
    </location>
</feature>
<keyword evidence="1" id="KW-1133">Transmembrane helix</keyword>
<keyword evidence="1" id="KW-0472">Membrane</keyword>
<organism evidence="2 3">
    <name type="scientific">Psychrosphaera aquimarina</name>
    <dbReference type="NCBI Taxonomy" id="2044854"/>
    <lineage>
        <taxon>Bacteria</taxon>
        <taxon>Pseudomonadati</taxon>
        <taxon>Pseudomonadota</taxon>
        <taxon>Gammaproteobacteria</taxon>
        <taxon>Alteromonadales</taxon>
        <taxon>Pseudoalteromonadaceae</taxon>
        <taxon>Psychrosphaera</taxon>
    </lineage>
</organism>
<evidence type="ECO:0000256" key="1">
    <source>
        <dbReference type="SAM" id="Phobius"/>
    </source>
</evidence>
<evidence type="ECO:0000313" key="2">
    <source>
        <dbReference type="EMBL" id="MDU0112602.1"/>
    </source>
</evidence>
<sequence length="49" mass="5595">MVSRIERGAVASWFWTVDRFLLFAFVVLILLGFMLSFSASPAVAERIWS</sequence>
<dbReference type="Proteomes" id="UP001257914">
    <property type="component" value="Unassembled WGS sequence"/>
</dbReference>
<comment type="caution">
    <text evidence="2">The sequence shown here is derived from an EMBL/GenBank/DDBJ whole genome shotgun (WGS) entry which is preliminary data.</text>
</comment>
<keyword evidence="1" id="KW-0812">Transmembrane</keyword>
<dbReference type="RefSeq" id="WP_315946318.1">
    <property type="nucleotide sequence ID" value="NZ_JAWCUA010000004.1"/>
</dbReference>
<accession>A0ABU3QZF9</accession>
<reference evidence="2 3" key="1">
    <citation type="submission" date="2023-10" db="EMBL/GenBank/DDBJ databases">
        <title>Psychrosphaera aquimaarina strain SW33 isolated from seawater.</title>
        <authorList>
            <person name="Bayburt H."/>
            <person name="Kim J.M."/>
            <person name="Choi B.J."/>
            <person name="Jeon C.O."/>
        </authorList>
    </citation>
    <scope>NUCLEOTIDE SEQUENCE [LARGE SCALE GENOMIC DNA]</scope>
    <source>
        <strain evidence="2 3">KCTC 52743</strain>
    </source>
</reference>
<name>A0ABU3QZF9_9GAMM</name>